<organism evidence="1 2">
    <name type="scientific">Bacteroides reticulotermitis</name>
    <dbReference type="NCBI Taxonomy" id="1133319"/>
    <lineage>
        <taxon>Bacteria</taxon>
        <taxon>Pseudomonadati</taxon>
        <taxon>Bacteroidota</taxon>
        <taxon>Bacteroidia</taxon>
        <taxon>Bacteroidales</taxon>
        <taxon>Bacteroidaceae</taxon>
        <taxon>Bacteroides</taxon>
    </lineage>
</organism>
<proteinExistence type="predicted"/>
<gene>
    <name evidence="1" type="ORF">GGR06_003068</name>
</gene>
<dbReference type="Proteomes" id="UP000560658">
    <property type="component" value="Unassembled WGS sequence"/>
</dbReference>
<evidence type="ECO:0000313" key="1">
    <source>
        <dbReference type="EMBL" id="MBB4045257.1"/>
    </source>
</evidence>
<evidence type="ECO:0000313" key="2">
    <source>
        <dbReference type="Proteomes" id="UP000560658"/>
    </source>
</evidence>
<comment type="caution">
    <text evidence="1">The sequence shown here is derived from an EMBL/GenBank/DDBJ whole genome shotgun (WGS) entry which is preliminary data.</text>
</comment>
<dbReference type="AlphaFoldDB" id="A0A840CYR2"/>
<name>A0A840CYR2_9BACE</name>
<dbReference type="EMBL" id="JACIER010000013">
    <property type="protein sequence ID" value="MBB4045257.1"/>
    <property type="molecule type" value="Genomic_DNA"/>
</dbReference>
<reference evidence="1" key="1">
    <citation type="submission" date="2020-08" db="EMBL/GenBank/DDBJ databases">
        <title>Genomic Encyclopedia of Type Strains, Phase IV (KMG-IV): sequencing the most valuable type-strain genomes for metagenomic binning, comparative biology and taxonomic classification.</title>
        <authorList>
            <person name="Goeker M."/>
        </authorList>
    </citation>
    <scope>NUCLEOTIDE SEQUENCE [LARGE SCALE GENOMIC DNA]</scope>
    <source>
        <strain evidence="1">DSM 105720</strain>
    </source>
</reference>
<keyword evidence="2" id="KW-1185">Reference proteome</keyword>
<accession>A0A840CYR2</accession>
<sequence>MIPGNYPAILLQRLARTRVGLSAEPFLEGDEGLPIESVLPIDSSVDIKAYSIVTVQIMK</sequence>
<protein>
    <submittedName>
        <fullName evidence="1">Uncharacterized protein</fullName>
    </submittedName>
</protein>